<evidence type="ECO:0000256" key="2">
    <source>
        <dbReference type="ARBA" id="ARBA00022729"/>
    </source>
</evidence>
<proteinExistence type="inferred from homology"/>
<evidence type="ECO:0000256" key="1">
    <source>
        <dbReference type="ARBA" id="ARBA00011073"/>
    </source>
</evidence>
<dbReference type="InterPro" id="IPR003137">
    <property type="entry name" value="PA_domain"/>
</dbReference>
<dbReference type="OrthoDB" id="206201at2759"/>
<dbReference type="Pfam" id="PF02225">
    <property type="entry name" value="PA"/>
    <property type="match status" value="1"/>
</dbReference>
<comment type="similarity">
    <text evidence="1 3">Belongs to the peptidase S8 family.</text>
</comment>
<dbReference type="Pfam" id="PF17766">
    <property type="entry name" value="fn3_6"/>
    <property type="match status" value="1"/>
</dbReference>
<evidence type="ECO:0000259" key="5">
    <source>
        <dbReference type="Pfam" id="PF02225"/>
    </source>
</evidence>
<evidence type="ECO:0000259" key="6">
    <source>
        <dbReference type="Pfam" id="PF17766"/>
    </source>
</evidence>
<dbReference type="PANTHER" id="PTHR10795">
    <property type="entry name" value="PROPROTEIN CONVERTASE SUBTILISIN/KEXIN"/>
    <property type="match status" value="1"/>
</dbReference>
<dbReference type="AlphaFoldDB" id="A0A443Q4I9"/>
<dbReference type="InterPro" id="IPR000209">
    <property type="entry name" value="Peptidase_S8/S53_dom"/>
</dbReference>
<organism evidence="7 8">
    <name type="scientific">Cinnamomum micranthum f. kanehirae</name>
    <dbReference type="NCBI Taxonomy" id="337451"/>
    <lineage>
        <taxon>Eukaryota</taxon>
        <taxon>Viridiplantae</taxon>
        <taxon>Streptophyta</taxon>
        <taxon>Embryophyta</taxon>
        <taxon>Tracheophyta</taxon>
        <taxon>Spermatophyta</taxon>
        <taxon>Magnoliopsida</taxon>
        <taxon>Magnoliidae</taxon>
        <taxon>Laurales</taxon>
        <taxon>Lauraceae</taxon>
        <taxon>Cinnamomum</taxon>
    </lineage>
</organism>
<evidence type="ECO:0000313" key="7">
    <source>
        <dbReference type="EMBL" id="RWR97943.1"/>
    </source>
</evidence>
<feature type="domain" description="Peptidase S8/S53" evidence="4">
    <location>
        <begin position="103"/>
        <end position="165"/>
    </location>
</feature>
<dbReference type="GO" id="GO:0004252">
    <property type="term" value="F:serine-type endopeptidase activity"/>
    <property type="evidence" value="ECO:0007669"/>
    <property type="project" value="InterPro"/>
</dbReference>
<dbReference type="CDD" id="cd02120">
    <property type="entry name" value="PA_subtilisin_like"/>
    <property type="match status" value="1"/>
</dbReference>
<keyword evidence="2" id="KW-0732">Signal</keyword>
<dbReference type="Pfam" id="PF00082">
    <property type="entry name" value="Peptidase_S8"/>
    <property type="match status" value="1"/>
</dbReference>
<dbReference type="Proteomes" id="UP000283530">
    <property type="component" value="Unassembled WGS sequence"/>
</dbReference>
<reference evidence="7 8" key="1">
    <citation type="journal article" date="2019" name="Nat. Plants">
        <title>Stout camphor tree genome fills gaps in understanding of flowering plant genome evolution.</title>
        <authorList>
            <person name="Chaw S.M."/>
            <person name="Liu Y.C."/>
            <person name="Wu Y.W."/>
            <person name="Wang H.Y."/>
            <person name="Lin C.I."/>
            <person name="Wu C.S."/>
            <person name="Ke H.M."/>
            <person name="Chang L.Y."/>
            <person name="Hsu C.Y."/>
            <person name="Yang H.T."/>
            <person name="Sudianto E."/>
            <person name="Hsu M.H."/>
            <person name="Wu K.P."/>
            <person name="Wang L.N."/>
            <person name="Leebens-Mack J.H."/>
            <person name="Tsai I.J."/>
        </authorList>
    </citation>
    <scope>NUCLEOTIDE SEQUENCE [LARGE SCALE GENOMIC DNA]</scope>
    <source>
        <strain evidence="8">cv. Chaw 1501</strain>
        <tissue evidence="7">Young leaves</tissue>
    </source>
</reference>
<dbReference type="Gene3D" id="3.40.50.200">
    <property type="entry name" value="Peptidase S8/S53 domain"/>
    <property type="match status" value="1"/>
</dbReference>
<dbReference type="SUPFAM" id="SSF52743">
    <property type="entry name" value="Subtilisin-like"/>
    <property type="match status" value="1"/>
</dbReference>
<evidence type="ECO:0000259" key="4">
    <source>
        <dbReference type="Pfam" id="PF00082"/>
    </source>
</evidence>
<dbReference type="PROSITE" id="PS51892">
    <property type="entry name" value="SUBTILASE"/>
    <property type="match status" value="1"/>
</dbReference>
<dbReference type="InterPro" id="IPR036852">
    <property type="entry name" value="Peptidase_S8/S53_dom_sf"/>
</dbReference>
<feature type="domain" description="Subtilisin-like protease fibronectin type-III" evidence="6">
    <location>
        <begin position="237"/>
        <end position="338"/>
    </location>
</feature>
<evidence type="ECO:0000313" key="8">
    <source>
        <dbReference type="Proteomes" id="UP000283530"/>
    </source>
</evidence>
<keyword evidence="8" id="KW-1185">Reference proteome</keyword>
<dbReference type="InterPro" id="IPR045051">
    <property type="entry name" value="SBT"/>
</dbReference>
<dbReference type="InterPro" id="IPR041469">
    <property type="entry name" value="Subtilisin-like_FN3"/>
</dbReference>
<gene>
    <name evidence="7" type="ORF">CKAN_02741600</name>
</gene>
<protein>
    <submittedName>
        <fullName evidence="7">Peptidase S8/S53 domain-containing protein</fullName>
    </submittedName>
</protein>
<dbReference type="EMBL" id="QPKB01000254">
    <property type="protein sequence ID" value="RWR97943.1"/>
    <property type="molecule type" value="Genomic_DNA"/>
</dbReference>
<feature type="domain" description="PA" evidence="5">
    <location>
        <begin position="46"/>
        <end position="100"/>
    </location>
</feature>
<dbReference type="GO" id="GO:0006508">
    <property type="term" value="P:proteolysis"/>
    <property type="evidence" value="ECO:0007669"/>
    <property type="project" value="InterPro"/>
</dbReference>
<comment type="caution">
    <text evidence="3">Lacks conserved residue(s) required for the propagation of feature annotation.</text>
</comment>
<dbReference type="Gene3D" id="2.60.40.2310">
    <property type="match status" value="1"/>
</dbReference>
<sequence>MDRSIRTTVMLGNGEFCNGESLFQPKDFQSNKPLPIIFPGANGDANTTACINGSLDGIDVKGKAVLCERGRIGDIAKGLVVKNAGGAAMILMNTEDGRFQSQCPSSCASRIASSTFNIISGTSMSCPHLSGIAALLKSSHPDWSPAAIKSAIMTTADVADNQGKQIVDQRLTPADLFATGAGHVNPSRANDPGLIYDLTPDDYLAYLCGLRYTDNQVRIVAGSNASCSIVTSIREGELNYPSFSVTLGPSQTFNRTVTNVGNAMSAYSVEIIKPQGVDVSVKPDALHFSSMNEKLTYSVTFSPLDSGSGGSIGFAEGSLKWVSSSSSTKYEVRSPISVTFDNSK</sequence>
<dbReference type="STRING" id="337451.A0A443Q4I9"/>
<accession>A0A443Q4I9</accession>
<evidence type="ECO:0000256" key="3">
    <source>
        <dbReference type="PROSITE-ProRule" id="PRU01240"/>
    </source>
</evidence>
<name>A0A443Q4I9_9MAGN</name>
<comment type="caution">
    <text evidence="7">The sequence shown here is derived from an EMBL/GenBank/DDBJ whole genome shotgun (WGS) entry which is preliminary data.</text>
</comment>